<organism evidence="1 2">
    <name type="scientific">Rubroshorea leprosula</name>
    <dbReference type="NCBI Taxonomy" id="152421"/>
    <lineage>
        <taxon>Eukaryota</taxon>
        <taxon>Viridiplantae</taxon>
        <taxon>Streptophyta</taxon>
        <taxon>Embryophyta</taxon>
        <taxon>Tracheophyta</taxon>
        <taxon>Spermatophyta</taxon>
        <taxon>Magnoliopsida</taxon>
        <taxon>eudicotyledons</taxon>
        <taxon>Gunneridae</taxon>
        <taxon>Pentapetalae</taxon>
        <taxon>rosids</taxon>
        <taxon>malvids</taxon>
        <taxon>Malvales</taxon>
        <taxon>Dipterocarpaceae</taxon>
        <taxon>Rubroshorea</taxon>
    </lineage>
</organism>
<accession>A0AAV5MA61</accession>
<name>A0AAV5MA61_9ROSI</name>
<proteinExistence type="predicted"/>
<evidence type="ECO:0000313" key="2">
    <source>
        <dbReference type="Proteomes" id="UP001054252"/>
    </source>
</evidence>
<comment type="caution">
    <text evidence="1">The sequence shown here is derived from an EMBL/GenBank/DDBJ whole genome shotgun (WGS) entry which is preliminary data.</text>
</comment>
<dbReference type="AlphaFoldDB" id="A0AAV5MA61"/>
<dbReference type="EMBL" id="BPVZ01000214">
    <property type="protein sequence ID" value="GKV46696.1"/>
    <property type="molecule type" value="Genomic_DNA"/>
</dbReference>
<protein>
    <submittedName>
        <fullName evidence="1">Uncharacterized protein</fullName>
    </submittedName>
</protein>
<keyword evidence="2" id="KW-1185">Reference proteome</keyword>
<dbReference type="Proteomes" id="UP001054252">
    <property type="component" value="Unassembled WGS sequence"/>
</dbReference>
<gene>
    <name evidence="1" type="ORF">SLEP1_g53673</name>
</gene>
<sequence length="48" mass="5724">MATICFQKLYYRTSGLSYKLHLIHRYAPRALKPDVPDVLPKFWKCKLI</sequence>
<reference evidence="1 2" key="1">
    <citation type="journal article" date="2021" name="Commun. Biol.">
        <title>The genome of Shorea leprosula (Dipterocarpaceae) highlights the ecological relevance of drought in aseasonal tropical rainforests.</title>
        <authorList>
            <person name="Ng K.K.S."/>
            <person name="Kobayashi M.J."/>
            <person name="Fawcett J.A."/>
            <person name="Hatakeyama M."/>
            <person name="Paape T."/>
            <person name="Ng C.H."/>
            <person name="Ang C.C."/>
            <person name="Tnah L.H."/>
            <person name="Lee C.T."/>
            <person name="Nishiyama T."/>
            <person name="Sese J."/>
            <person name="O'Brien M.J."/>
            <person name="Copetti D."/>
            <person name="Mohd Noor M.I."/>
            <person name="Ong R.C."/>
            <person name="Putra M."/>
            <person name="Sireger I.Z."/>
            <person name="Indrioko S."/>
            <person name="Kosugi Y."/>
            <person name="Izuno A."/>
            <person name="Isagi Y."/>
            <person name="Lee S.L."/>
            <person name="Shimizu K.K."/>
        </authorList>
    </citation>
    <scope>NUCLEOTIDE SEQUENCE [LARGE SCALE GENOMIC DNA]</scope>
    <source>
        <strain evidence="1">214</strain>
    </source>
</reference>
<evidence type="ECO:0000313" key="1">
    <source>
        <dbReference type="EMBL" id="GKV46696.1"/>
    </source>
</evidence>